<dbReference type="STRING" id="33960.TY91_07645"/>
<feature type="transmembrane region" description="Helical" evidence="1">
    <location>
        <begin position="470"/>
        <end position="490"/>
    </location>
</feature>
<comment type="caution">
    <text evidence="2">The sequence shown here is derived from an EMBL/GenBank/DDBJ whole genome shotgun (WGS) entry which is preliminary data.</text>
</comment>
<reference evidence="2 3" key="1">
    <citation type="journal article" date="2015" name="Genome Announc.">
        <title>Expanding the biotechnology potential of lactobacilli through comparative genomics of 213 strains and associated genera.</title>
        <authorList>
            <person name="Sun Z."/>
            <person name="Harris H.M."/>
            <person name="McCann A."/>
            <person name="Guo C."/>
            <person name="Argimon S."/>
            <person name="Zhang W."/>
            <person name="Yang X."/>
            <person name="Jeffery I.B."/>
            <person name="Cooney J.C."/>
            <person name="Kagawa T.F."/>
            <person name="Liu W."/>
            <person name="Song Y."/>
            <person name="Salvetti E."/>
            <person name="Wrobel A."/>
            <person name="Rasinkangas P."/>
            <person name="Parkhill J."/>
            <person name="Rea M.C."/>
            <person name="O'Sullivan O."/>
            <person name="Ritari J."/>
            <person name="Douillard F.P."/>
            <person name="Paul Ross R."/>
            <person name="Yang R."/>
            <person name="Briner A.E."/>
            <person name="Felis G.E."/>
            <person name="de Vos W.M."/>
            <person name="Barrangou R."/>
            <person name="Klaenhammer T.R."/>
            <person name="Caufield P.W."/>
            <person name="Cui Y."/>
            <person name="Zhang H."/>
            <person name="O'Toole P.W."/>
        </authorList>
    </citation>
    <scope>NUCLEOTIDE SEQUENCE [LARGE SCALE GENOMIC DNA]</scope>
    <source>
        <strain evidence="2 3">DSM 20515</strain>
    </source>
</reference>
<feature type="transmembrane region" description="Helical" evidence="1">
    <location>
        <begin position="26"/>
        <end position="44"/>
    </location>
</feature>
<gene>
    <name evidence="2" type="ORF">FC82_GL000499</name>
</gene>
<feature type="transmembrane region" description="Helical" evidence="1">
    <location>
        <begin position="132"/>
        <end position="156"/>
    </location>
</feature>
<organism evidence="2 3">
    <name type="scientific">Secundilactobacillus collinoides DSM 20515 = JCM 1123</name>
    <dbReference type="NCBI Taxonomy" id="1423733"/>
    <lineage>
        <taxon>Bacteria</taxon>
        <taxon>Bacillati</taxon>
        <taxon>Bacillota</taxon>
        <taxon>Bacilli</taxon>
        <taxon>Lactobacillales</taxon>
        <taxon>Lactobacillaceae</taxon>
        <taxon>Secundilactobacillus</taxon>
    </lineage>
</organism>
<keyword evidence="1" id="KW-0472">Membrane</keyword>
<evidence type="ECO:0000256" key="1">
    <source>
        <dbReference type="SAM" id="Phobius"/>
    </source>
</evidence>
<keyword evidence="1" id="KW-1133">Transmembrane helix</keyword>
<name>A0A0R2BN97_SECCO</name>
<feature type="transmembrane region" description="Helical" evidence="1">
    <location>
        <begin position="200"/>
        <end position="216"/>
    </location>
</feature>
<keyword evidence="1" id="KW-0812">Transmembrane</keyword>
<sequence length="542" mass="58908">MAMTASKLTGTAALLKLNLRHDRFKILYWCIGLAGLMTAAAAKFDSLYGSTKAMNAIIATLKTPAMVSLLGPFNGTKPYTVAMVYASEMMVFMGLFAAMMNLYFAVHATRSQEDDGTTELLLAHAVGRQSPLVAAVWELLLINLGVSVLEVLGLQFSGMTGAVAAGNWLFGLGLAAFGFMFGMFALGFSQIVNNARSATILSYVFLAIVFIARMGTDVQNTKYTWWTIFGWIEKMKLYTKNDWTPVLLMVVLSVVIGLITLLVATRRDIGAGLVAPRNGRRQASIWLRGPLTLLMRLDRVSTAIWIIGLALLGASYGSIFGTVGDIVKTNPMMGKVLGTTAVNTANKAIILGLSNKLSIIFVVVASIPPLITLLKLNTDDRKGYLEALHAKPVSRLRLFLTYTGQALVVCTLSFALAVYSMAATGNSSMAHMPVSIGQLMRGFIGFWPSLLVVCGIAALLVGALPKFQSVVWIIPVYGVLSLYLGALIDLPKWAQHISPYGWVNLVPTHAVNWTTFTWMTILGIALFIIGYVCYRRRDLTMN</sequence>
<proteinExistence type="predicted"/>
<evidence type="ECO:0000313" key="3">
    <source>
        <dbReference type="Proteomes" id="UP000051845"/>
    </source>
</evidence>
<feature type="transmembrane region" description="Helical" evidence="1">
    <location>
        <begin position="79"/>
        <end position="104"/>
    </location>
</feature>
<dbReference type="Proteomes" id="UP000051845">
    <property type="component" value="Unassembled WGS sequence"/>
</dbReference>
<dbReference type="EMBL" id="AYYR01000013">
    <property type="protein sequence ID" value="KRM77254.1"/>
    <property type="molecule type" value="Genomic_DNA"/>
</dbReference>
<accession>A0A0R2BN97</accession>
<feature type="transmembrane region" description="Helical" evidence="1">
    <location>
        <begin position="168"/>
        <end position="188"/>
    </location>
</feature>
<feature type="transmembrane region" description="Helical" evidence="1">
    <location>
        <begin position="357"/>
        <end position="377"/>
    </location>
</feature>
<feature type="transmembrane region" description="Helical" evidence="1">
    <location>
        <begin position="398"/>
        <end position="422"/>
    </location>
</feature>
<protein>
    <submittedName>
        <fullName evidence="2">ABC transporter permease</fullName>
    </submittedName>
</protein>
<feature type="transmembrane region" description="Helical" evidence="1">
    <location>
        <begin position="303"/>
        <end position="323"/>
    </location>
</feature>
<dbReference type="AlphaFoldDB" id="A0A0R2BN97"/>
<dbReference type="PATRIC" id="fig|1423733.4.peg.521"/>
<feature type="transmembrane region" description="Helical" evidence="1">
    <location>
        <begin position="243"/>
        <end position="264"/>
    </location>
</feature>
<feature type="transmembrane region" description="Helical" evidence="1">
    <location>
        <begin position="510"/>
        <end position="534"/>
    </location>
</feature>
<evidence type="ECO:0000313" key="2">
    <source>
        <dbReference type="EMBL" id="KRM77254.1"/>
    </source>
</evidence>
<feature type="transmembrane region" description="Helical" evidence="1">
    <location>
        <begin position="442"/>
        <end position="463"/>
    </location>
</feature>